<evidence type="ECO:0000313" key="6">
    <source>
        <dbReference type="Proteomes" id="UP000275385"/>
    </source>
</evidence>
<dbReference type="GO" id="GO:0005829">
    <property type="term" value="C:cytosol"/>
    <property type="evidence" value="ECO:0007669"/>
    <property type="project" value="TreeGrafter"/>
</dbReference>
<dbReference type="OrthoDB" id="10261951at2759"/>
<dbReference type="STRING" id="177199.A0A420YMZ4"/>
<dbReference type="Proteomes" id="UP000275385">
    <property type="component" value="Unassembled WGS sequence"/>
</dbReference>
<dbReference type="InterPro" id="IPR015424">
    <property type="entry name" value="PyrdxlP-dep_Trfase"/>
</dbReference>
<evidence type="ECO:0000256" key="1">
    <source>
        <dbReference type="ARBA" id="ARBA00001933"/>
    </source>
</evidence>
<dbReference type="AlphaFoldDB" id="A0A420YMZ4"/>
<dbReference type="SUPFAM" id="SSF53383">
    <property type="entry name" value="PLP-dependent transferases"/>
    <property type="match status" value="1"/>
</dbReference>
<proteinExistence type="inferred from homology"/>
<dbReference type="EMBL" id="QVQW01000002">
    <property type="protein sequence ID" value="RKU49259.1"/>
    <property type="molecule type" value="Genomic_DNA"/>
</dbReference>
<organism evidence="5 6">
    <name type="scientific">Coniochaeta pulveracea</name>
    <dbReference type="NCBI Taxonomy" id="177199"/>
    <lineage>
        <taxon>Eukaryota</taxon>
        <taxon>Fungi</taxon>
        <taxon>Dikarya</taxon>
        <taxon>Ascomycota</taxon>
        <taxon>Pezizomycotina</taxon>
        <taxon>Sordariomycetes</taxon>
        <taxon>Sordariomycetidae</taxon>
        <taxon>Coniochaetales</taxon>
        <taxon>Coniochaetaceae</taxon>
        <taxon>Coniochaeta</taxon>
    </lineage>
</organism>
<evidence type="ECO:0000256" key="2">
    <source>
        <dbReference type="ARBA" id="ARBA00006966"/>
    </source>
</evidence>
<protein>
    <recommendedName>
        <fullName evidence="4">Aromatic amino acid beta-eliminating lyase/threonine aldolase domain-containing protein</fullName>
    </recommendedName>
</protein>
<dbReference type="PANTHER" id="PTHR48097:SF9">
    <property type="entry name" value="L-THREONINE ALDOLASE"/>
    <property type="match status" value="1"/>
</dbReference>
<dbReference type="GO" id="GO:0008732">
    <property type="term" value="F:L-allo-threonine aldolase activity"/>
    <property type="evidence" value="ECO:0007669"/>
    <property type="project" value="TreeGrafter"/>
</dbReference>
<dbReference type="PANTHER" id="PTHR48097">
    <property type="entry name" value="L-THREONINE ALDOLASE-RELATED"/>
    <property type="match status" value="1"/>
</dbReference>
<reference evidence="5 6" key="1">
    <citation type="submission" date="2018-08" db="EMBL/GenBank/DDBJ databases">
        <title>Draft genome of the lignicolous fungus Coniochaeta pulveracea.</title>
        <authorList>
            <person name="Borstlap C.J."/>
            <person name="De Witt R.N."/>
            <person name="Botha A."/>
            <person name="Volschenk H."/>
        </authorList>
    </citation>
    <scope>NUCLEOTIDE SEQUENCE [LARGE SCALE GENOMIC DNA]</scope>
    <source>
        <strain evidence="5 6">CAB683</strain>
    </source>
</reference>
<comment type="cofactor">
    <cofactor evidence="1">
        <name>pyridoxal 5'-phosphate</name>
        <dbReference type="ChEBI" id="CHEBI:597326"/>
    </cofactor>
</comment>
<keyword evidence="6" id="KW-1185">Reference proteome</keyword>
<gene>
    <name evidence="5" type="ORF">DL546_009670</name>
</gene>
<dbReference type="InterPro" id="IPR001597">
    <property type="entry name" value="ArAA_b-elim_lyase/Thr_aldolase"/>
</dbReference>
<accession>A0A420YMZ4</accession>
<evidence type="ECO:0000259" key="4">
    <source>
        <dbReference type="Pfam" id="PF01212"/>
    </source>
</evidence>
<comment type="caution">
    <text evidence="5">The sequence shown here is derived from an EMBL/GenBank/DDBJ whole genome shotgun (WGS) entry which is preliminary data.</text>
</comment>
<dbReference type="GO" id="GO:0006545">
    <property type="term" value="P:glycine biosynthetic process"/>
    <property type="evidence" value="ECO:0007669"/>
    <property type="project" value="TreeGrafter"/>
</dbReference>
<evidence type="ECO:0000256" key="3">
    <source>
        <dbReference type="ARBA" id="ARBA00022898"/>
    </source>
</evidence>
<name>A0A420YMZ4_9PEZI</name>
<dbReference type="Gene3D" id="3.40.640.10">
    <property type="entry name" value="Type I PLP-dependent aspartate aminotransferase-like (Major domain)"/>
    <property type="match status" value="1"/>
</dbReference>
<keyword evidence="3" id="KW-0663">Pyridoxal phosphate</keyword>
<comment type="similarity">
    <text evidence="2">Belongs to the threonine aldolase family.</text>
</comment>
<dbReference type="InterPro" id="IPR015421">
    <property type="entry name" value="PyrdxlP-dep_Trfase_major"/>
</dbReference>
<evidence type="ECO:0000313" key="5">
    <source>
        <dbReference type="EMBL" id="RKU49259.1"/>
    </source>
</evidence>
<dbReference type="Pfam" id="PF01212">
    <property type="entry name" value="Beta_elim_lyase"/>
    <property type="match status" value="1"/>
</dbReference>
<sequence>MAHLDTTSLNLNNNNCCCCCLLLDLDKTNEMATSSNTLNWGSPQRTGAAYDFRSDVLTTPSEGMLAAIAQTTLNDDVFREDTTTIDSEKDIAQRCGHDAAAFVITGTMANQLALLALLAQPPQSILADSHAHIIHYEAGGPAHLSGAMIQAIQPMNGRYLTLEDIRKHAVITNDVHRAPTRVISLENTTSGTIIPLDEMRRIKAWATSKGIKIHMDGVRLWEAVAAGAGTIREFA</sequence>
<dbReference type="GO" id="GO:0006567">
    <property type="term" value="P:L-threonine catabolic process"/>
    <property type="evidence" value="ECO:0007669"/>
    <property type="project" value="TreeGrafter"/>
</dbReference>
<feature type="domain" description="Aromatic amino acid beta-eliminating lyase/threonine aldolase" evidence="4">
    <location>
        <begin position="51"/>
        <end position="233"/>
    </location>
</feature>